<reference evidence="2" key="1">
    <citation type="submission" date="2016-11" db="UniProtKB">
        <authorList>
            <consortium name="WormBaseParasite"/>
        </authorList>
    </citation>
    <scope>IDENTIFICATION</scope>
    <source>
        <strain evidence="2">KR3021</strain>
    </source>
</reference>
<dbReference type="WBParaSite" id="RSKR_0000671400.1">
    <property type="protein sequence ID" value="RSKR_0000671400.1"/>
    <property type="gene ID" value="RSKR_0000671400"/>
</dbReference>
<proteinExistence type="predicted"/>
<accession>A0AC35U264</accession>
<protein>
    <submittedName>
        <fullName evidence="2">ShKT domain-containing protein</fullName>
    </submittedName>
</protein>
<organism evidence="1 2">
    <name type="scientific">Rhabditophanes sp. KR3021</name>
    <dbReference type="NCBI Taxonomy" id="114890"/>
    <lineage>
        <taxon>Eukaryota</taxon>
        <taxon>Metazoa</taxon>
        <taxon>Ecdysozoa</taxon>
        <taxon>Nematoda</taxon>
        <taxon>Chromadorea</taxon>
        <taxon>Rhabditida</taxon>
        <taxon>Tylenchina</taxon>
        <taxon>Panagrolaimomorpha</taxon>
        <taxon>Strongyloidoidea</taxon>
        <taxon>Alloionematidae</taxon>
        <taxon>Rhabditophanes</taxon>
    </lineage>
</organism>
<name>A0AC35U264_9BILA</name>
<sequence length="125" mass="13061">MQFSTAVFVLTTVYSLIQLGEGQATTTTTTLKPLTTTLSSGTTTASLTCTDVAANCANIAAYCQNPNYSATMMINCKKTCFKCVLPAAPSTACKNLSSNCNAALCGNPLWEGIMATNCKSTCNKC</sequence>
<dbReference type="Proteomes" id="UP000095286">
    <property type="component" value="Unplaced"/>
</dbReference>
<evidence type="ECO:0000313" key="2">
    <source>
        <dbReference type="WBParaSite" id="RSKR_0000671400.1"/>
    </source>
</evidence>
<evidence type="ECO:0000313" key="1">
    <source>
        <dbReference type="Proteomes" id="UP000095286"/>
    </source>
</evidence>